<evidence type="ECO:0000313" key="2">
    <source>
        <dbReference type="Proteomes" id="UP000233837"/>
    </source>
</evidence>
<organism evidence="1 2">
    <name type="scientific">Dendrobium catenatum</name>
    <dbReference type="NCBI Taxonomy" id="906689"/>
    <lineage>
        <taxon>Eukaryota</taxon>
        <taxon>Viridiplantae</taxon>
        <taxon>Streptophyta</taxon>
        <taxon>Embryophyta</taxon>
        <taxon>Tracheophyta</taxon>
        <taxon>Spermatophyta</taxon>
        <taxon>Magnoliopsida</taxon>
        <taxon>Liliopsida</taxon>
        <taxon>Asparagales</taxon>
        <taxon>Orchidaceae</taxon>
        <taxon>Epidendroideae</taxon>
        <taxon>Malaxideae</taxon>
        <taxon>Dendrobiinae</taxon>
        <taxon>Dendrobium</taxon>
    </lineage>
</organism>
<reference evidence="1 2" key="2">
    <citation type="journal article" date="2017" name="Nature">
        <title>The Apostasia genome and the evolution of orchids.</title>
        <authorList>
            <person name="Zhang G.Q."/>
            <person name="Liu K.W."/>
            <person name="Li Z."/>
            <person name="Lohaus R."/>
            <person name="Hsiao Y.Y."/>
            <person name="Niu S.C."/>
            <person name="Wang J.Y."/>
            <person name="Lin Y.C."/>
            <person name="Xu Q."/>
            <person name="Chen L.J."/>
            <person name="Yoshida K."/>
            <person name="Fujiwara S."/>
            <person name="Wang Z.W."/>
            <person name="Zhang Y.Q."/>
            <person name="Mitsuda N."/>
            <person name="Wang M."/>
            <person name="Liu G.H."/>
            <person name="Pecoraro L."/>
            <person name="Huang H.X."/>
            <person name="Xiao X.J."/>
            <person name="Lin M."/>
            <person name="Wu X.Y."/>
            <person name="Wu W.L."/>
            <person name="Chen Y.Y."/>
            <person name="Chang S.B."/>
            <person name="Sakamoto S."/>
            <person name="Ohme-Takagi M."/>
            <person name="Yagi M."/>
            <person name="Zeng S.J."/>
            <person name="Shen C.Y."/>
            <person name="Yeh C.M."/>
            <person name="Luo Y.B."/>
            <person name="Tsai W.C."/>
            <person name="Van de Peer Y."/>
            <person name="Liu Z.J."/>
        </authorList>
    </citation>
    <scope>NUCLEOTIDE SEQUENCE [LARGE SCALE GENOMIC DNA]</scope>
    <source>
        <tissue evidence="1">The whole plant</tissue>
    </source>
</reference>
<proteinExistence type="predicted"/>
<evidence type="ECO:0000313" key="1">
    <source>
        <dbReference type="EMBL" id="PKU75435.1"/>
    </source>
</evidence>
<gene>
    <name evidence="1" type="primary">FRS5</name>
    <name evidence="1" type="ORF">MA16_Dca019701</name>
</gene>
<dbReference type="EMBL" id="KZ502598">
    <property type="protein sequence ID" value="PKU75435.1"/>
    <property type="molecule type" value="Genomic_DNA"/>
</dbReference>
<protein>
    <submittedName>
        <fullName evidence="1">Protein FAR1-RELATED SEQUENCE 5</fullName>
    </submittedName>
</protein>
<reference evidence="1 2" key="1">
    <citation type="journal article" date="2016" name="Sci. Rep.">
        <title>The Dendrobium catenatum Lindl. genome sequence provides insights into polysaccharide synthase, floral development and adaptive evolution.</title>
        <authorList>
            <person name="Zhang G.Q."/>
            <person name="Xu Q."/>
            <person name="Bian C."/>
            <person name="Tsai W.C."/>
            <person name="Yeh C.M."/>
            <person name="Liu K.W."/>
            <person name="Yoshida K."/>
            <person name="Zhang L.S."/>
            <person name="Chang S.B."/>
            <person name="Chen F."/>
            <person name="Shi Y."/>
            <person name="Su Y.Y."/>
            <person name="Zhang Y.Q."/>
            <person name="Chen L.J."/>
            <person name="Yin Y."/>
            <person name="Lin M."/>
            <person name="Huang H."/>
            <person name="Deng H."/>
            <person name="Wang Z.W."/>
            <person name="Zhu S.L."/>
            <person name="Zhao X."/>
            <person name="Deng C."/>
            <person name="Niu S.C."/>
            <person name="Huang J."/>
            <person name="Wang M."/>
            <person name="Liu G.H."/>
            <person name="Yang H.J."/>
            <person name="Xiao X.J."/>
            <person name="Hsiao Y.Y."/>
            <person name="Wu W.L."/>
            <person name="Chen Y.Y."/>
            <person name="Mitsuda N."/>
            <person name="Ohme-Takagi M."/>
            <person name="Luo Y.B."/>
            <person name="Van de Peer Y."/>
            <person name="Liu Z.J."/>
        </authorList>
    </citation>
    <scope>NUCLEOTIDE SEQUENCE [LARGE SCALE GENOMIC DNA]</scope>
    <source>
        <tissue evidence="1">The whole plant</tissue>
    </source>
</reference>
<accession>A0A2I0WID7</accession>
<sequence>MVRFFVSQDGIWMVSKSIESHNHKLAKPDDQHLLRSSRSISHENAYVLKSISKADIRTIDAFTCLSEEVGGVGNLGFTKRDAYNYIQKERRAKIDSGDINSLIKLFKEHAIDDHMFAWDVQMDEEGCLLNFFWDNLARIDYDCFGDVIIFYTSYRLNKYNLACAPIVRVNNHWQNVLLGVAFLS</sequence>
<dbReference type="PANTHER" id="PTHR47718:SF17">
    <property type="entry name" value="PROTEIN FAR1-RELATED SEQUENCE 5-LIKE"/>
    <property type="match status" value="1"/>
</dbReference>
<dbReference type="PANTHER" id="PTHR47718">
    <property type="entry name" value="OS01G0519700 PROTEIN"/>
    <property type="match status" value="1"/>
</dbReference>
<dbReference type="AlphaFoldDB" id="A0A2I0WID7"/>
<name>A0A2I0WID7_9ASPA</name>
<keyword evidence="2" id="KW-1185">Reference proteome</keyword>
<dbReference type="Proteomes" id="UP000233837">
    <property type="component" value="Unassembled WGS sequence"/>
</dbReference>